<dbReference type="Proteomes" id="UP001430701">
    <property type="component" value="Unassembled WGS sequence"/>
</dbReference>
<dbReference type="RefSeq" id="WP_152536631.1">
    <property type="nucleotide sequence ID" value="NZ_CP053627.1"/>
</dbReference>
<dbReference type="GeneID" id="68900981"/>
<evidence type="ECO:0000313" key="2">
    <source>
        <dbReference type="Proteomes" id="UP001430701"/>
    </source>
</evidence>
<reference evidence="1" key="1">
    <citation type="submission" date="2021-11" db="EMBL/GenBank/DDBJ databases">
        <title>Genome sequence of Xylella taiwanensis PLS432.</title>
        <authorList>
            <person name="Weng L.-W."/>
            <person name="Su C.-C."/>
            <person name="Tsai C.-W."/>
            <person name="Kuo C.-H."/>
        </authorList>
    </citation>
    <scope>NUCLEOTIDE SEQUENCE</scope>
    <source>
        <strain evidence="1">PLS432</strain>
    </source>
</reference>
<dbReference type="EMBL" id="JAJPPU010000004">
    <property type="protein sequence ID" value="MCD8474075.1"/>
    <property type="molecule type" value="Genomic_DNA"/>
</dbReference>
<protein>
    <submittedName>
        <fullName evidence="1">Uncharacterized protein</fullName>
    </submittedName>
</protein>
<gene>
    <name evidence="1" type="ORF">LPH55_11565</name>
</gene>
<name>A0ABS8TYU8_9GAMM</name>
<keyword evidence="2" id="KW-1185">Reference proteome</keyword>
<accession>A0ABS8TYU8</accession>
<evidence type="ECO:0000313" key="1">
    <source>
        <dbReference type="EMBL" id="MCD8474075.1"/>
    </source>
</evidence>
<comment type="caution">
    <text evidence="1">The sequence shown here is derived from an EMBL/GenBank/DDBJ whole genome shotgun (WGS) entry which is preliminary data.</text>
</comment>
<organism evidence="1 2">
    <name type="scientific">Xylella taiwanensis</name>
    <dbReference type="NCBI Taxonomy" id="1444770"/>
    <lineage>
        <taxon>Bacteria</taxon>
        <taxon>Pseudomonadati</taxon>
        <taxon>Pseudomonadota</taxon>
        <taxon>Gammaproteobacteria</taxon>
        <taxon>Lysobacterales</taxon>
        <taxon>Lysobacteraceae</taxon>
        <taxon>Xylella</taxon>
    </lineage>
</organism>
<sequence length="195" mass="22708">MKALRLLLEEILARRLPGRFLQCLRVLVKGMDHRLIACNDTQDQKQPLERRIASDTHSHRRVIAQCDQDHLPNDWGMQQHLMHVCHTSGTAAYDIVHIAWWELQSCYPVLFQSLEHALEIGTLARHQGKRRCRSSNAFIRPSRTLNMLPRDDDQKVTCARQTGQFAVLDHQHCSHFFNMIASIKRFEAELLERPV</sequence>
<proteinExistence type="predicted"/>